<protein>
    <submittedName>
        <fullName evidence="1">Uncharacterized protein</fullName>
    </submittedName>
</protein>
<evidence type="ECO:0000313" key="1">
    <source>
        <dbReference type="EMBL" id="KAK3762994.1"/>
    </source>
</evidence>
<dbReference type="Gene3D" id="3.30.70.1820">
    <property type="entry name" value="L1 transposable element, RRM domain"/>
    <property type="match status" value="1"/>
</dbReference>
<reference evidence="1" key="1">
    <citation type="journal article" date="2023" name="G3 (Bethesda)">
        <title>A reference genome for the long-term kleptoplast-retaining sea slug Elysia crispata morphotype clarki.</title>
        <authorList>
            <person name="Eastman K.E."/>
            <person name="Pendleton A.L."/>
            <person name="Shaikh M.A."/>
            <person name="Suttiyut T."/>
            <person name="Ogas R."/>
            <person name="Tomko P."/>
            <person name="Gavelis G."/>
            <person name="Widhalm J.R."/>
            <person name="Wisecaver J.H."/>
        </authorList>
    </citation>
    <scope>NUCLEOTIDE SEQUENCE</scope>
    <source>
        <strain evidence="1">ECLA1</strain>
    </source>
</reference>
<keyword evidence="2" id="KW-1185">Reference proteome</keyword>
<proteinExistence type="predicted"/>
<name>A0AAE0Z512_9GAST</name>
<evidence type="ECO:0000313" key="2">
    <source>
        <dbReference type="Proteomes" id="UP001283361"/>
    </source>
</evidence>
<accession>A0AAE0Z512</accession>
<dbReference type="EMBL" id="JAWDGP010004619">
    <property type="protein sequence ID" value="KAK3762994.1"/>
    <property type="molecule type" value="Genomic_DNA"/>
</dbReference>
<dbReference type="Proteomes" id="UP001283361">
    <property type="component" value="Unassembled WGS sequence"/>
</dbReference>
<organism evidence="1 2">
    <name type="scientific">Elysia crispata</name>
    <name type="common">lettuce slug</name>
    <dbReference type="NCBI Taxonomy" id="231223"/>
    <lineage>
        <taxon>Eukaryota</taxon>
        <taxon>Metazoa</taxon>
        <taxon>Spiralia</taxon>
        <taxon>Lophotrochozoa</taxon>
        <taxon>Mollusca</taxon>
        <taxon>Gastropoda</taxon>
        <taxon>Heterobranchia</taxon>
        <taxon>Euthyneura</taxon>
        <taxon>Panpulmonata</taxon>
        <taxon>Sacoglossa</taxon>
        <taxon>Placobranchoidea</taxon>
        <taxon>Plakobranchidae</taxon>
        <taxon>Elysia</taxon>
    </lineage>
</organism>
<comment type="caution">
    <text evidence="1">The sequence shown here is derived from an EMBL/GenBank/DDBJ whole genome shotgun (WGS) entry which is preliminary data.</text>
</comment>
<gene>
    <name evidence="1" type="ORF">RRG08_041610</name>
</gene>
<sequence length="115" mass="13439">MKKKVTHIYNESVKCKKWYNEDIQRVHRLGRPVNNKPRPIIVRFLLFEDKLIVLKSRTDLKIINLGVSNDLTIKQRQELKKLRESGKRGYYTNGRLVMEPVPTESTGTSRVMVAS</sequence>
<dbReference type="AlphaFoldDB" id="A0AAE0Z512"/>